<name>A1S0K3_THEPD</name>
<dbReference type="Gene3D" id="3.40.190.10">
    <property type="entry name" value="Periplasmic binding protein-like II"/>
    <property type="match status" value="1"/>
</dbReference>
<protein>
    <submittedName>
        <fullName evidence="3">Extracellular solute-binding protein, family 1</fullName>
    </submittedName>
</protein>
<keyword evidence="4" id="KW-1185">Reference proteome</keyword>
<dbReference type="EMBL" id="CP000505">
    <property type="protein sequence ID" value="ABL78983.1"/>
    <property type="molecule type" value="Genomic_DNA"/>
</dbReference>
<dbReference type="InterPro" id="IPR050490">
    <property type="entry name" value="Bact_solute-bd_prot1"/>
</dbReference>
<dbReference type="HOGENOM" id="CLU_654913_0_0_2"/>
<dbReference type="InterPro" id="IPR006059">
    <property type="entry name" value="SBP"/>
</dbReference>
<proteinExistence type="inferred from homology"/>
<evidence type="ECO:0000256" key="1">
    <source>
        <dbReference type="ARBA" id="ARBA00008520"/>
    </source>
</evidence>
<sequence length="452" mass="49764">MSQQQNRLVLASIAVGIIALLVSLYAVVTVQSLASAISDLKASISNLQGTVSSLQQQVGKISQQPAPTTPPVQKVKLVVIGPWAGDEAKYFQAVIDAYVKTHPNVEIEYRTMRAEDVAATMPIQFAAGVAPGDVIFGWAWFIAKMGKEGHLVDLTGIIKENEYVPGIVDAVKADGKIWGAPFTMWLKPGFWYRKSFFQKYGLTEPKSYAEFVQLLEKIKGIPGVKNPIATGDGVGWPISDIVEHFIIAYGGPQMQLNLISGKTRFTDPSVRKVFSDYLIPLLQKGYFSEPIEWTTVIPKWWAGEYGLYFMGTWITGMVEDPNDLDFFPLPESKGVVGGADYAFVPKYSRNVDAALDFIKYLATEGQVVHASVPSGKIPTWTKAPVEKLWKPMQSVYTKITGKGLAILPDLDDSIGGDWQKLFWDQLKLLWVNPGALDSVLKTLESSQPKPSG</sequence>
<reference evidence="4" key="1">
    <citation type="journal article" date="2008" name="J. Bacteriol.">
        <title>Genome sequence of Thermofilum pendens reveals an exceptional loss of biosynthetic pathways without genome reduction.</title>
        <authorList>
            <person name="Anderson I."/>
            <person name="Rodriguez J."/>
            <person name="Susanti D."/>
            <person name="Porat I."/>
            <person name="Reich C."/>
            <person name="Ulrich L.E."/>
            <person name="Elkins J.G."/>
            <person name="Mavromatis K."/>
            <person name="Lykidis A."/>
            <person name="Kim E."/>
            <person name="Thompson L.S."/>
            <person name="Nolan M."/>
            <person name="Land M."/>
            <person name="Copeland A."/>
            <person name="Lapidus A."/>
            <person name="Lucas S."/>
            <person name="Detter C."/>
            <person name="Zhulin I.B."/>
            <person name="Olsen G.J."/>
            <person name="Whitman W."/>
            <person name="Mukhopadhyay B."/>
            <person name="Bristow J."/>
            <person name="Kyrpides N."/>
        </authorList>
    </citation>
    <scope>NUCLEOTIDE SEQUENCE [LARGE SCALE GENOMIC DNA]</scope>
    <source>
        <strain evidence="4">DSM 2475 / Hrk 5</strain>
    </source>
</reference>
<gene>
    <name evidence="3" type="ordered locus">Tpen_1588</name>
</gene>
<evidence type="ECO:0000313" key="4">
    <source>
        <dbReference type="Proteomes" id="UP000000641"/>
    </source>
</evidence>
<dbReference type="PANTHER" id="PTHR43649:SF29">
    <property type="entry name" value="OSMOPROTECTIVE COMPOUNDS-BINDING PROTEIN GGTB"/>
    <property type="match status" value="1"/>
</dbReference>
<dbReference type="OrthoDB" id="18034at2157"/>
<evidence type="ECO:0000256" key="2">
    <source>
        <dbReference type="ARBA" id="ARBA00022448"/>
    </source>
</evidence>
<dbReference type="KEGG" id="tpe:Tpen_1588"/>
<dbReference type="GeneID" id="4600552"/>
<dbReference type="Pfam" id="PF01547">
    <property type="entry name" value="SBP_bac_1"/>
    <property type="match status" value="1"/>
</dbReference>
<dbReference type="eggNOG" id="arCOG00149">
    <property type="taxonomic scope" value="Archaea"/>
</dbReference>
<accession>A1S0K3</accession>
<dbReference type="Proteomes" id="UP000000641">
    <property type="component" value="Chromosome"/>
</dbReference>
<dbReference type="PANTHER" id="PTHR43649">
    <property type="entry name" value="ARABINOSE-BINDING PROTEIN-RELATED"/>
    <property type="match status" value="1"/>
</dbReference>
<dbReference type="SUPFAM" id="SSF53850">
    <property type="entry name" value="Periplasmic binding protein-like II"/>
    <property type="match status" value="1"/>
</dbReference>
<evidence type="ECO:0000313" key="3">
    <source>
        <dbReference type="EMBL" id="ABL78983.1"/>
    </source>
</evidence>
<dbReference type="RefSeq" id="WP_011753248.1">
    <property type="nucleotide sequence ID" value="NC_008698.1"/>
</dbReference>
<dbReference type="AlphaFoldDB" id="A1S0K3"/>
<comment type="similarity">
    <text evidence="1">Belongs to the bacterial solute-binding protein 1 family.</text>
</comment>
<keyword evidence="2" id="KW-0813">Transport</keyword>
<organism evidence="3 4">
    <name type="scientific">Thermofilum pendens (strain DSM 2475 / Hrk 5)</name>
    <dbReference type="NCBI Taxonomy" id="368408"/>
    <lineage>
        <taxon>Archaea</taxon>
        <taxon>Thermoproteota</taxon>
        <taxon>Thermoprotei</taxon>
        <taxon>Thermofilales</taxon>
        <taxon>Thermofilaceae</taxon>
        <taxon>Thermofilum</taxon>
    </lineage>
</organism>
<dbReference type="STRING" id="368408.Tpen_1588"/>
<dbReference type="EnsemblBacteria" id="ABL78983">
    <property type="protein sequence ID" value="ABL78983"/>
    <property type="gene ID" value="Tpen_1588"/>
</dbReference>